<dbReference type="InterPro" id="IPR036095">
    <property type="entry name" value="PTS_EIIB-like_sf"/>
</dbReference>
<reference evidence="3 4" key="1">
    <citation type="submission" date="2019-04" db="EMBL/GenBank/DDBJ databases">
        <authorList>
            <person name="Jiang L."/>
        </authorList>
    </citation>
    <scope>NUCLEOTIDE SEQUENCE [LARGE SCALE GENOMIC DNA]</scope>
    <source>
        <strain evidence="3 4">YIM 131853</strain>
    </source>
</reference>
<organism evidence="3 4">
    <name type="scientific">Naasia lichenicola</name>
    <dbReference type="NCBI Taxonomy" id="2565933"/>
    <lineage>
        <taxon>Bacteria</taxon>
        <taxon>Bacillati</taxon>
        <taxon>Actinomycetota</taxon>
        <taxon>Actinomycetes</taxon>
        <taxon>Micrococcales</taxon>
        <taxon>Microbacteriaceae</taxon>
        <taxon>Naasia</taxon>
    </lineage>
</organism>
<feature type="domain" description="Phosphotransferase system EIIB component type 2/3" evidence="2">
    <location>
        <begin position="4"/>
        <end position="62"/>
    </location>
</feature>
<comment type="caution">
    <text evidence="3">The sequence shown here is derived from an EMBL/GenBank/DDBJ whole genome shotgun (WGS) entry which is preliminary data.</text>
</comment>
<dbReference type="EMBL" id="SSSM01000005">
    <property type="protein sequence ID" value="THG29726.1"/>
    <property type="molecule type" value="Genomic_DNA"/>
</dbReference>
<dbReference type="Pfam" id="PF02302">
    <property type="entry name" value="PTS_IIB"/>
    <property type="match status" value="1"/>
</dbReference>
<evidence type="ECO:0000313" key="3">
    <source>
        <dbReference type="EMBL" id="THG29726.1"/>
    </source>
</evidence>
<keyword evidence="1" id="KW-0808">Transferase</keyword>
<evidence type="ECO:0000313" key="4">
    <source>
        <dbReference type="Proteomes" id="UP000309133"/>
    </source>
</evidence>
<dbReference type="SUPFAM" id="SSF52794">
    <property type="entry name" value="PTS system IIB component-like"/>
    <property type="match status" value="1"/>
</dbReference>
<gene>
    <name evidence="3" type="ORF">E6C64_13745</name>
</gene>
<name>A0A4S4FKM9_9MICO</name>
<dbReference type="GO" id="GO:0008982">
    <property type="term" value="F:protein-N(PI)-phosphohistidine-sugar phosphotransferase activity"/>
    <property type="evidence" value="ECO:0007669"/>
    <property type="project" value="InterPro"/>
</dbReference>
<evidence type="ECO:0000256" key="1">
    <source>
        <dbReference type="ARBA" id="ARBA00022679"/>
    </source>
</evidence>
<dbReference type="Proteomes" id="UP000309133">
    <property type="component" value="Unassembled WGS sequence"/>
</dbReference>
<evidence type="ECO:0000259" key="2">
    <source>
        <dbReference type="Pfam" id="PF02302"/>
    </source>
</evidence>
<keyword evidence="4" id="KW-1185">Reference proteome</keyword>
<accession>A0A4S4FKM9</accession>
<dbReference type="GO" id="GO:0009401">
    <property type="term" value="P:phosphoenolpyruvate-dependent sugar phosphotransferase system"/>
    <property type="evidence" value="ECO:0007669"/>
    <property type="project" value="InterPro"/>
</dbReference>
<dbReference type="InterPro" id="IPR003501">
    <property type="entry name" value="PTS_EIIB_2/3"/>
</dbReference>
<sequence>MATVLLVCVAGVSGTFLAKRMRRLDPSLDTVVADYAGLADVIHGADVVLIAPQLADVDRSIGDLAPGVPSAILPASAFSAGGAEIALRTVHELLGATADPLAPARPTPAYPGASA</sequence>
<dbReference type="AlphaFoldDB" id="A0A4S4FKM9"/>
<proteinExistence type="predicted"/>
<dbReference type="RefSeq" id="WP_136428055.1">
    <property type="nucleotide sequence ID" value="NZ_SSSM01000005.1"/>
</dbReference>
<dbReference type="Gene3D" id="3.40.50.2300">
    <property type="match status" value="1"/>
</dbReference>
<protein>
    <recommendedName>
        <fullName evidence="2">Phosphotransferase system EIIB component type 2/3 domain-containing protein</fullName>
    </recommendedName>
</protein>
<dbReference type="OrthoDB" id="9808134at2"/>